<keyword evidence="9" id="KW-1185">Reference proteome</keyword>
<dbReference type="PANTHER" id="PTHR10510:SF11">
    <property type="entry name" value="CYTOCHROME C OXIDASE SUBUNIT 7A, MITOCHONDRIAL"/>
    <property type="match status" value="1"/>
</dbReference>
<dbReference type="InterPro" id="IPR036539">
    <property type="entry name" value="Cyt_c_oxidase_su7a_sf"/>
</dbReference>
<keyword evidence="4" id="KW-0809">Transit peptide</keyword>
<evidence type="ECO:0000256" key="4">
    <source>
        <dbReference type="ARBA" id="ARBA00022946"/>
    </source>
</evidence>
<dbReference type="GO" id="GO:0045277">
    <property type="term" value="C:respiratory chain complex IV"/>
    <property type="evidence" value="ECO:0007669"/>
    <property type="project" value="InterPro"/>
</dbReference>
<evidence type="ECO:0000256" key="5">
    <source>
        <dbReference type="ARBA" id="ARBA00023128"/>
    </source>
</evidence>
<comment type="subcellular location">
    <subcellularLocation>
        <location evidence="1">Mitochondrion inner membrane</location>
    </subcellularLocation>
</comment>
<keyword evidence="7" id="KW-1133">Transmembrane helix</keyword>
<keyword evidence="3" id="KW-0999">Mitochondrion inner membrane</keyword>
<evidence type="ECO:0000313" key="9">
    <source>
        <dbReference type="Proteomes" id="UP001487740"/>
    </source>
</evidence>
<reference evidence="8 9" key="1">
    <citation type="submission" date="2023-03" db="EMBL/GenBank/DDBJ databases">
        <title>High-quality genome of Scylla paramamosain provides insights in environmental adaptation.</title>
        <authorList>
            <person name="Zhang L."/>
        </authorList>
    </citation>
    <scope>NUCLEOTIDE SEQUENCE [LARGE SCALE GENOMIC DNA]</scope>
    <source>
        <strain evidence="8">LZ_2023a</strain>
        <tissue evidence="8">Muscle</tissue>
    </source>
</reference>
<dbReference type="Gene3D" id="4.10.91.10">
    <property type="entry name" value="Cytochrome c oxidase, subunit VIIa"/>
    <property type="match status" value="1"/>
</dbReference>
<keyword evidence="7" id="KW-0812">Transmembrane</keyword>
<keyword evidence="6 7" id="KW-0472">Membrane</keyword>
<evidence type="ECO:0000256" key="7">
    <source>
        <dbReference type="SAM" id="Phobius"/>
    </source>
</evidence>
<dbReference type="Proteomes" id="UP001487740">
    <property type="component" value="Unassembled WGS sequence"/>
</dbReference>
<evidence type="ECO:0000256" key="3">
    <source>
        <dbReference type="ARBA" id="ARBA00022792"/>
    </source>
</evidence>
<dbReference type="FunFam" id="4.10.91.10:FF:000001">
    <property type="entry name" value="Cytochrome c oxidase subunit 7A1, mitochondrial"/>
    <property type="match status" value="1"/>
</dbReference>
<evidence type="ECO:0000256" key="2">
    <source>
        <dbReference type="ARBA" id="ARBA00009331"/>
    </source>
</evidence>
<evidence type="ECO:0000256" key="1">
    <source>
        <dbReference type="ARBA" id="ARBA00004273"/>
    </source>
</evidence>
<dbReference type="AlphaFoldDB" id="A0AAW0V1H0"/>
<comment type="caution">
    <text evidence="8">The sequence shown here is derived from an EMBL/GenBank/DDBJ whole genome shotgun (WGS) entry which is preliminary data.</text>
</comment>
<dbReference type="GO" id="GO:0002082">
    <property type="term" value="P:regulation of oxidative phosphorylation"/>
    <property type="evidence" value="ECO:0007669"/>
    <property type="project" value="TreeGrafter"/>
</dbReference>
<feature type="transmembrane region" description="Helical" evidence="7">
    <location>
        <begin position="82"/>
        <end position="103"/>
    </location>
</feature>
<dbReference type="EMBL" id="JARAKH010000003">
    <property type="protein sequence ID" value="KAK8405156.1"/>
    <property type="molecule type" value="Genomic_DNA"/>
</dbReference>
<dbReference type="GO" id="GO:0006123">
    <property type="term" value="P:mitochondrial electron transport, cytochrome c to oxygen"/>
    <property type="evidence" value="ECO:0007669"/>
    <property type="project" value="InterPro"/>
</dbReference>
<proteinExistence type="inferred from homology"/>
<dbReference type="GO" id="GO:0005743">
    <property type="term" value="C:mitochondrial inner membrane"/>
    <property type="evidence" value="ECO:0007669"/>
    <property type="project" value="UniProtKB-SubCell"/>
</dbReference>
<dbReference type="SUPFAM" id="SSF81419">
    <property type="entry name" value="Mitochondrial cytochrome c oxidase subunit VIIa"/>
    <property type="match status" value="1"/>
</dbReference>
<dbReference type="PANTHER" id="PTHR10510">
    <property type="entry name" value="CYTOCHROME C OXIDASE POLYPEPTIDE 7A"/>
    <property type="match status" value="1"/>
</dbReference>
<organism evidence="8 9">
    <name type="scientific">Scylla paramamosain</name>
    <name type="common">Mud crab</name>
    <dbReference type="NCBI Taxonomy" id="85552"/>
    <lineage>
        <taxon>Eukaryota</taxon>
        <taxon>Metazoa</taxon>
        <taxon>Ecdysozoa</taxon>
        <taxon>Arthropoda</taxon>
        <taxon>Crustacea</taxon>
        <taxon>Multicrustacea</taxon>
        <taxon>Malacostraca</taxon>
        <taxon>Eumalacostraca</taxon>
        <taxon>Eucarida</taxon>
        <taxon>Decapoda</taxon>
        <taxon>Pleocyemata</taxon>
        <taxon>Brachyura</taxon>
        <taxon>Eubrachyura</taxon>
        <taxon>Portunoidea</taxon>
        <taxon>Portunidae</taxon>
        <taxon>Portuninae</taxon>
        <taxon>Scylla</taxon>
    </lineage>
</organism>
<keyword evidence="5" id="KW-0496">Mitochondrion</keyword>
<dbReference type="CDD" id="cd00928">
    <property type="entry name" value="Cyt_c_Oxidase_VIIa"/>
    <property type="match status" value="1"/>
</dbReference>
<accession>A0AAW0V1H0</accession>
<dbReference type="InterPro" id="IPR003177">
    <property type="entry name" value="Cytc_oxidase_su7a_met"/>
</dbReference>
<evidence type="ECO:0000313" key="8">
    <source>
        <dbReference type="EMBL" id="KAK8405156.1"/>
    </source>
</evidence>
<protein>
    <submittedName>
        <fullName evidence="8">Uncharacterized protein</fullName>
    </submittedName>
</protein>
<evidence type="ECO:0000256" key="6">
    <source>
        <dbReference type="ARBA" id="ARBA00023136"/>
    </source>
</evidence>
<name>A0AAW0V1H0_SCYPA</name>
<dbReference type="GO" id="GO:0097250">
    <property type="term" value="P:mitochondrial respirasome assembly"/>
    <property type="evidence" value="ECO:0007669"/>
    <property type="project" value="TreeGrafter"/>
</dbReference>
<comment type="similarity">
    <text evidence="2">Belongs to the cytochrome c oxidase VIIa family.</text>
</comment>
<sequence length="112" mass="12204">MYTKNPFTGRLSQAPGVQIPTKGVGPVAVETPVISYSPGTVFPKEHAGPRTTVPDFVLQKMKHFQAPNNIPIHLKGGPLDRVLFGATLVLCGVGLGTCFQFFYEMSFPKRND</sequence>
<gene>
    <name evidence="8" type="ORF">O3P69_001613</name>
</gene>